<evidence type="ECO:0000313" key="3">
    <source>
        <dbReference type="EMBL" id="KAK3575866.1"/>
    </source>
</evidence>
<dbReference type="InterPro" id="IPR029063">
    <property type="entry name" value="SAM-dependent_MTases_sf"/>
</dbReference>
<dbReference type="GO" id="GO:0016197">
    <property type="term" value="P:endosomal transport"/>
    <property type="evidence" value="ECO:0007669"/>
    <property type="project" value="TreeGrafter"/>
</dbReference>
<organism evidence="3 4">
    <name type="scientific">Potamilus streckersoni</name>
    <dbReference type="NCBI Taxonomy" id="2493646"/>
    <lineage>
        <taxon>Eukaryota</taxon>
        <taxon>Metazoa</taxon>
        <taxon>Spiralia</taxon>
        <taxon>Lophotrochozoa</taxon>
        <taxon>Mollusca</taxon>
        <taxon>Bivalvia</taxon>
        <taxon>Autobranchia</taxon>
        <taxon>Heteroconchia</taxon>
        <taxon>Palaeoheterodonta</taxon>
        <taxon>Unionida</taxon>
        <taxon>Unionoidea</taxon>
        <taxon>Unionidae</taxon>
        <taxon>Ambleminae</taxon>
        <taxon>Lampsilini</taxon>
        <taxon>Potamilus</taxon>
    </lineage>
</organism>
<feature type="domain" description="Methyltransferase FkbM" evidence="2">
    <location>
        <begin position="149"/>
        <end position="291"/>
    </location>
</feature>
<sequence>MCASQQTSGWYTFCADRESAEMKLSVARIIKRLVGVGVIVCAIFIIMQLSTLANNQEFRPTLVLDSVIWKPEGKRIYAHALIDKETALSSYENYNPDDPRLIKFVKSFILPPSSEPYNLKRNNNIDFSRGQSSLIDTIFSKKKGGYFVEIGAGDGEKESISLYFEKERDWRGLLVEPNTKHYENLVSKHRKSDTLNACVKTNSSNSKMTFLQFNPERKGFFVPCFSIESILLATGKDNIDLLTFDIEGQEMYVLQKLPHRKIYIRVISTELHGISQIPKDLLSMMTENGYKAQHQFVNHVLQKTDIIFVREKVFKS</sequence>
<keyword evidence="4" id="KW-1185">Reference proteome</keyword>
<dbReference type="SUPFAM" id="SSF53335">
    <property type="entry name" value="S-adenosyl-L-methionine-dependent methyltransferases"/>
    <property type="match status" value="1"/>
</dbReference>
<dbReference type="Gene3D" id="3.40.50.150">
    <property type="entry name" value="Vaccinia Virus protein VP39"/>
    <property type="match status" value="1"/>
</dbReference>
<keyword evidence="1" id="KW-0812">Transmembrane</keyword>
<accession>A0AAE0VF30</accession>
<dbReference type="PANTHER" id="PTHR34009">
    <property type="entry name" value="PROTEIN STAR"/>
    <property type="match status" value="1"/>
</dbReference>
<name>A0AAE0VF30_9BIVA</name>
<keyword evidence="1" id="KW-0472">Membrane</keyword>
<reference evidence="3" key="1">
    <citation type="journal article" date="2021" name="Genome Biol. Evol.">
        <title>A High-Quality Reference Genome for a Parasitic Bivalve with Doubly Uniparental Inheritance (Bivalvia: Unionida).</title>
        <authorList>
            <person name="Smith C.H."/>
        </authorList>
    </citation>
    <scope>NUCLEOTIDE SEQUENCE</scope>
    <source>
        <strain evidence="3">CHS0354</strain>
    </source>
</reference>
<dbReference type="InterPro" id="IPR006342">
    <property type="entry name" value="FkbM_mtfrase"/>
</dbReference>
<gene>
    <name evidence="3" type="ORF">CHS0354_006492</name>
</gene>
<evidence type="ECO:0000313" key="4">
    <source>
        <dbReference type="Proteomes" id="UP001195483"/>
    </source>
</evidence>
<dbReference type="InterPro" id="IPR053202">
    <property type="entry name" value="EGF_Rcpt_Signaling_Reg"/>
</dbReference>
<protein>
    <recommendedName>
        <fullName evidence="2">Methyltransferase FkbM domain-containing protein</fullName>
    </recommendedName>
</protein>
<reference evidence="3" key="3">
    <citation type="submission" date="2023-05" db="EMBL/GenBank/DDBJ databases">
        <authorList>
            <person name="Smith C.H."/>
        </authorList>
    </citation>
    <scope>NUCLEOTIDE SEQUENCE</scope>
    <source>
        <strain evidence="3">CHS0354</strain>
        <tissue evidence="3">Mantle</tissue>
    </source>
</reference>
<dbReference type="Proteomes" id="UP001195483">
    <property type="component" value="Unassembled WGS sequence"/>
</dbReference>
<feature type="transmembrane region" description="Helical" evidence="1">
    <location>
        <begin position="33"/>
        <end position="53"/>
    </location>
</feature>
<dbReference type="GO" id="GO:0031902">
    <property type="term" value="C:late endosome membrane"/>
    <property type="evidence" value="ECO:0007669"/>
    <property type="project" value="TreeGrafter"/>
</dbReference>
<evidence type="ECO:0000256" key="1">
    <source>
        <dbReference type="SAM" id="Phobius"/>
    </source>
</evidence>
<dbReference type="GO" id="GO:0005789">
    <property type="term" value="C:endoplasmic reticulum membrane"/>
    <property type="evidence" value="ECO:0007669"/>
    <property type="project" value="TreeGrafter"/>
</dbReference>
<dbReference type="Pfam" id="PF05050">
    <property type="entry name" value="Methyltransf_21"/>
    <property type="match status" value="1"/>
</dbReference>
<keyword evidence="1" id="KW-1133">Transmembrane helix</keyword>
<comment type="caution">
    <text evidence="3">The sequence shown here is derived from an EMBL/GenBank/DDBJ whole genome shotgun (WGS) entry which is preliminary data.</text>
</comment>
<dbReference type="GO" id="GO:0005794">
    <property type="term" value="C:Golgi apparatus"/>
    <property type="evidence" value="ECO:0007669"/>
    <property type="project" value="TreeGrafter"/>
</dbReference>
<reference evidence="3" key="2">
    <citation type="journal article" date="2021" name="Genome Biol. Evol.">
        <title>Developing a high-quality reference genome for a parasitic bivalve with doubly uniparental inheritance (Bivalvia: Unionida).</title>
        <authorList>
            <person name="Smith C.H."/>
        </authorList>
    </citation>
    <scope>NUCLEOTIDE SEQUENCE</scope>
    <source>
        <strain evidence="3">CHS0354</strain>
        <tissue evidence="3">Mantle</tissue>
    </source>
</reference>
<dbReference type="PANTHER" id="PTHR34009:SF2">
    <property type="entry name" value="PROTEIN STAR"/>
    <property type="match status" value="1"/>
</dbReference>
<dbReference type="EMBL" id="JAEAOA010000448">
    <property type="protein sequence ID" value="KAK3575866.1"/>
    <property type="molecule type" value="Genomic_DNA"/>
</dbReference>
<dbReference type="GO" id="GO:0006888">
    <property type="term" value="P:endoplasmic reticulum to Golgi vesicle-mediated transport"/>
    <property type="evidence" value="ECO:0007669"/>
    <property type="project" value="TreeGrafter"/>
</dbReference>
<dbReference type="GO" id="GO:0005886">
    <property type="term" value="C:plasma membrane"/>
    <property type="evidence" value="ECO:0007669"/>
    <property type="project" value="TreeGrafter"/>
</dbReference>
<evidence type="ECO:0000259" key="2">
    <source>
        <dbReference type="Pfam" id="PF05050"/>
    </source>
</evidence>
<proteinExistence type="predicted"/>
<dbReference type="AlphaFoldDB" id="A0AAE0VF30"/>